<reference evidence="1 2" key="2">
    <citation type="submission" date="2007-06" db="EMBL/GenBank/DDBJ databases">
        <title>Draft genome sequence of Pseudoflavonifractor capillosus ATCC 29799.</title>
        <authorList>
            <person name="Sudarsanam P."/>
            <person name="Ley R."/>
            <person name="Guruge J."/>
            <person name="Turnbaugh P.J."/>
            <person name="Mahowald M."/>
            <person name="Liep D."/>
            <person name="Gordon J."/>
        </authorList>
    </citation>
    <scope>NUCLEOTIDE SEQUENCE [LARGE SCALE GENOMIC DNA]</scope>
    <source>
        <strain evidence="1 2">ATCC 29799</strain>
    </source>
</reference>
<evidence type="ECO:0000313" key="2">
    <source>
        <dbReference type="Proteomes" id="UP000003639"/>
    </source>
</evidence>
<proteinExistence type="predicted"/>
<sequence length="39" mass="4328">MFPLKQKFDVTGMTCSACSLPHRTCRPAGTPFSLSARRK</sequence>
<accession>A6NRQ9</accession>
<dbReference type="AlphaFoldDB" id="A6NRQ9"/>
<reference evidence="1 2" key="1">
    <citation type="submission" date="2007-04" db="EMBL/GenBank/DDBJ databases">
        <authorList>
            <person name="Fulton L."/>
            <person name="Clifton S."/>
            <person name="Fulton B."/>
            <person name="Xu J."/>
            <person name="Minx P."/>
            <person name="Pepin K.H."/>
            <person name="Johnson M."/>
            <person name="Thiruvilangam P."/>
            <person name="Bhonagiri V."/>
            <person name="Nash W.E."/>
            <person name="Mardis E.R."/>
            <person name="Wilson R.K."/>
        </authorList>
    </citation>
    <scope>NUCLEOTIDE SEQUENCE [LARGE SCALE GENOMIC DNA]</scope>
    <source>
        <strain evidence="1 2">ATCC 29799</strain>
    </source>
</reference>
<dbReference type="EMBL" id="AAXG02000006">
    <property type="protein sequence ID" value="EDN01319.1"/>
    <property type="molecule type" value="Genomic_DNA"/>
</dbReference>
<dbReference type="Proteomes" id="UP000003639">
    <property type="component" value="Unassembled WGS sequence"/>
</dbReference>
<organism evidence="1 2">
    <name type="scientific">Pseudoflavonifractor capillosus ATCC 29799</name>
    <dbReference type="NCBI Taxonomy" id="411467"/>
    <lineage>
        <taxon>Bacteria</taxon>
        <taxon>Bacillati</taxon>
        <taxon>Bacillota</taxon>
        <taxon>Clostridia</taxon>
        <taxon>Eubacteriales</taxon>
        <taxon>Oscillospiraceae</taxon>
        <taxon>Pseudoflavonifractor</taxon>
    </lineage>
</organism>
<comment type="caution">
    <text evidence="1">The sequence shown here is derived from an EMBL/GenBank/DDBJ whole genome shotgun (WGS) entry which is preliminary data.</text>
</comment>
<dbReference type="STRING" id="411467.BACCAP_00887"/>
<protein>
    <submittedName>
        <fullName evidence="1">Uncharacterized protein</fullName>
    </submittedName>
</protein>
<name>A6NRQ9_9FIRM</name>
<keyword evidence="2" id="KW-1185">Reference proteome</keyword>
<gene>
    <name evidence="1" type="ORF">BACCAP_00887</name>
</gene>
<evidence type="ECO:0000313" key="1">
    <source>
        <dbReference type="EMBL" id="EDN01319.1"/>
    </source>
</evidence>